<evidence type="ECO:0000313" key="2">
    <source>
        <dbReference type="Proteomes" id="UP001595789"/>
    </source>
</evidence>
<name>A0ABV8PA29_9SPHI</name>
<accession>A0ABV8PA29</accession>
<keyword evidence="2" id="KW-1185">Reference proteome</keyword>
<dbReference type="RefSeq" id="WP_378983398.1">
    <property type="nucleotide sequence ID" value="NZ_JBHSBW010000007.1"/>
</dbReference>
<evidence type="ECO:0008006" key="3">
    <source>
        <dbReference type="Google" id="ProtNLM"/>
    </source>
</evidence>
<comment type="caution">
    <text evidence="1">The sequence shown here is derived from an EMBL/GenBank/DDBJ whole genome shotgun (WGS) entry which is preliminary data.</text>
</comment>
<dbReference type="EMBL" id="JBHSBW010000007">
    <property type="protein sequence ID" value="MFC4210971.1"/>
    <property type="molecule type" value="Genomic_DNA"/>
</dbReference>
<reference evidence="2" key="1">
    <citation type="journal article" date="2019" name="Int. J. Syst. Evol. Microbiol.">
        <title>The Global Catalogue of Microorganisms (GCM) 10K type strain sequencing project: providing services to taxonomists for standard genome sequencing and annotation.</title>
        <authorList>
            <consortium name="The Broad Institute Genomics Platform"/>
            <consortium name="The Broad Institute Genome Sequencing Center for Infectious Disease"/>
            <person name="Wu L."/>
            <person name="Ma J."/>
        </authorList>
    </citation>
    <scope>NUCLEOTIDE SEQUENCE [LARGE SCALE GENOMIC DNA]</scope>
    <source>
        <strain evidence="2">CCM 8691</strain>
    </source>
</reference>
<evidence type="ECO:0000313" key="1">
    <source>
        <dbReference type="EMBL" id="MFC4210971.1"/>
    </source>
</evidence>
<protein>
    <recommendedName>
        <fullName evidence="3">PTS sugar transporter subunit IIBC</fullName>
    </recommendedName>
</protein>
<sequence length="53" mass="6218">MRNTLIRKQNITPEKAIKILSESGINIDKKDAQEVLDIMYFLAKLIVRQNFKK</sequence>
<organism evidence="1 2">
    <name type="scientific">Pedobacter lithocola</name>
    <dbReference type="NCBI Taxonomy" id="1908239"/>
    <lineage>
        <taxon>Bacteria</taxon>
        <taxon>Pseudomonadati</taxon>
        <taxon>Bacteroidota</taxon>
        <taxon>Sphingobacteriia</taxon>
        <taxon>Sphingobacteriales</taxon>
        <taxon>Sphingobacteriaceae</taxon>
        <taxon>Pedobacter</taxon>
    </lineage>
</organism>
<gene>
    <name evidence="1" type="ORF">ACFOWA_07250</name>
</gene>
<proteinExistence type="predicted"/>
<dbReference type="Proteomes" id="UP001595789">
    <property type="component" value="Unassembled WGS sequence"/>
</dbReference>